<evidence type="ECO:0000259" key="7">
    <source>
        <dbReference type="Pfam" id="PF22003"/>
    </source>
</evidence>
<dbReference type="Proteomes" id="UP000293850">
    <property type="component" value="Chromosome"/>
</dbReference>
<keyword evidence="9" id="KW-1185">Reference proteome</keyword>
<dbReference type="PANTHER" id="PTHR33420">
    <property type="entry name" value="FIMBRIAL SUBUNIT ELFA-RELATED"/>
    <property type="match status" value="1"/>
</dbReference>
<dbReference type="Pfam" id="PF00419">
    <property type="entry name" value="Fimbrial"/>
    <property type="match status" value="1"/>
</dbReference>
<protein>
    <submittedName>
        <fullName evidence="8">Fimbrial protein</fullName>
    </submittedName>
</protein>
<evidence type="ECO:0000259" key="6">
    <source>
        <dbReference type="Pfam" id="PF00419"/>
    </source>
</evidence>
<proteinExistence type="inferred from homology"/>
<dbReference type="InterPro" id="IPR054160">
    <property type="entry name" value="MrkD_recept-bd"/>
</dbReference>
<keyword evidence="4" id="KW-0281">Fimbrium</keyword>
<dbReference type="KEGG" id="cars:E1B03_15225"/>
<evidence type="ECO:0000313" key="8">
    <source>
        <dbReference type="EMBL" id="QBM23703.1"/>
    </source>
</evidence>
<evidence type="ECO:0000256" key="1">
    <source>
        <dbReference type="ARBA" id="ARBA00004561"/>
    </source>
</evidence>
<dbReference type="Gene3D" id="2.60.40.1090">
    <property type="entry name" value="Fimbrial-type adhesion domain"/>
    <property type="match status" value="1"/>
</dbReference>
<name>A0A4P6WNM6_9ENTR</name>
<dbReference type="PANTHER" id="PTHR33420:SF12">
    <property type="entry name" value="FIMBRIN-LIKE PROTEIN FIMI-RELATED"/>
    <property type="match status" value="1"/>
</dbReference>
<evidence type="ECO:0000256" key="5">
    <source>
        <dbReference type="SAM" id="SignalP"/>
    </source>
</evidence>
<feature type="signal peptide" evidence="5">
    <location>
        <begin position="1"/>
        <end position="19"/>
    </location>
</feature>
<dbReference type="Pfam" id="PF22003">
    <property type="entry name" value="MrkDrd"/>
    <property type="match status" value="1"/>
</dbReference>
<evidence type="ECO:0000256" key="2">
    <source>
        <dbReference type="ARBA" id="ARBA00006671"/>
    </source>
</evidence>
<dbReference type="InterPro" id="IPR008966">
    <property type="entry name" value="Adhesion_dom_sf"/>
</dbReference>
<dbReference type="InterPro" id="IPR000259">
    <property type="entry name" value="Adhesion_dom_fimbrial"/>
</dbReference>
<organism evidence="8 9">
    <name type="scientific">Citrobacter arsenatis</name>
    <dbReference type="NCBI Taxonomy" id="2546350"/>
    <lineage>
        <taxon>Bacteria</taxon>
        <taxon>Pseudomonadati</taxon>
        <taxon>Pseudomonadota</taxon>
        <taxon>Gammaproteobacteria</taxon>
        <taxon>Enterobacterales</taxon>
        <taxon>Enterobacteriaceae</taxon>
        <taxon>Citrobacter</taxon>
    </lineage>
</organism>
<gene>
    <name evidence="8" type="ORF">E1B03_15225</name>
</gene>
<dbReference type="Gene3D" id="2.60.40.3310">
    <property type="match status" value="1"/>
</dbReference>
<keyword evidence="3 5" id="KW-0732">Signal</keyword>
<dbReference type="EMBL" id="CP037864">
    <property type="protein sequence ID" value="QBM23703.1"/>
    <property type="molecule type" value="Genomic_DNA"/>
</dbReference>
<feature type="domain" description="MrkD-like receptor binding" evidence="7">
    <location>
        <begin position="32"/>
        <end position="133"/>
    </location>
</feature>
<feature type="domain" description="Fimbrial-type adhesion" evidence="6">
    <location>
        <begin position="172"/>
        <end position="309"/>
    </location>
</feature>
<dbReference type="AlphaFoldDB" id="A0A4P6WNM6"/>
<sequence>MKPIYSLFILLFLPALSYAGNCAVNTTLFGSVTMGNILVQRDAPVGSEIARARVSGYAKLEVDAPDSPTSCSGAYTFNYLSAMPSSISNVFNTNLDGVGIRVSVLPGSFVLPSNGTAYVYNLGFYDVMLIKTGKIIPGYLTPGVIMQGWFVTPDNYFMQISMDANTQVTVLACSLASQTLNFNLGDINASEFSNQAGFNPPRSDSQDLGLNCDASANINVELIGMQNPDAPGDTSVLALNGQGAPGTADGVGIQVLYNNAPLQLNRRIVLKRSAGGQETFPLVARYYQTKSVVKPGSASTTATLNITYQ</sequence>
<evidence type="ECO:0000313" key="9">
    <source>
        <dbReference type="Proteomes" id="UP000293850"/>
    </source>
</evidence>
<dbReference type="GO" id="GO:0043709">
    <property type="term" value="P:cell adhesion involved in single-species biofilm formation"/>
    <property type="evidence" value="ECO:0007669"/>
    <property type="project" value="TreeGrafter"/>
</dbReference>
<comment type="subcellular location">
    <subcellularLocation>
        <location evidence="1">Fimbrium</location>
    </subcellularLocation>
</comment>
<dbReference type="SUPFAM" id="SSF49401">
    <property type="entry name" value="Bacterial adhesins"/>
    <property type="match status" value="1"/>
</dbReference>
<evidence type="ECO:0000256" key="3">
    <source>
        <dbReference type="ARBA" id="ARBA00022729"/>
    </source>
</evidence>
<feature type="chain" id="PRO_5020708962" evidence="5">
    <location>
        <begin position="20"/>
        <end position="309"/>
    </location>
</feature>
<dbReference type="RefSeq" id="WP_103770829.1">
    <property type="nucleotide sequence ID" value="NZ_CP037864.1"/>
</dbReference>
<comment type="similarity">
    <text evidence="2">Belongs to the fimbrial protein family.</text>
</comment>
<accession>A0A4P6WNM6</accession>
<dbReference type="InterPro" id="IPR050263">
    <property type="entry name" value="Bact_Fimbrial_Adh_Pro"/>
</dbReference>
<dbReference type="InterPro" id="IPR036937">
    <property type="entry name" value="Adhesion_dom_fimbrial_sf"/>
</dbReference>
<dbReference type="GO" id="GO:0009289">
    <property type="term" value="C:pilus"/>
    <property type="evidence" value="ECO:0007669"/>
    <property type="project" value="UniProtKB-SubCell"/>
</dbReference>
<evidence type="ECO:0000256" key="4">
    <source>
        <dbReference type="ARBA" id="ARBA00023263"/>
    </source>
</evidence>
<reference evidence="8 9" key="1">
    <citation type="submission" date="2019-03" db="EMBL/GenBank/DDBJ databases">
        <title>Complete genome sequence of an arsenate-respiring bacteria, Citrobacter sp. LY-1.</title>
        <authorList>
            <person name="Wang H."/>
            <person name="Liu Y."/>
            <person name="Li Q."/>
            <person name="Huang J."/>
        </authorList>
    </citation>
    <scope>NUCLEOTIDE SEQUENCE [LARGE SCALE GENOMIC DNA]</scope>
    <source>
        <strain evidence="8 9">LY-1</strain>
    </source>
</reference>